<evidence type="ECO:0000256" key="4">
    <source>
        <dbReference type="ARBA" id="ARBA00022692"/>
    </source>
</evidence>
<dbReference type="GO" id="GO:0005319">
    <property type="term" value="F:lipid transporter activity"/>
    <property type="evidence" value="ECO:0007669"/>
    <property type="project" value="TreeGrafter"/>
</dbReference>
<organism evidence="15 16">
    <name type="scientific">Capitella teleta</name>
    <name type="common">Polychaete worm</name>
    <dbReference type="NCBI Taxonomy" id="283909"/>
    <lineage>
        <taxon>Eukaryota</taxon>
        <taxon>Metazoa</taxon>
        <taxon>Spiralia</taxon>
        <taxon>Lophotrochozoa</taxon>
        <taxon>Annelida</taxon>
        <taxon>Polychaeta</taxon>
        <taxon>Sedentaria</taxon>
        <taxon>Scolecida</taxon>
        <taxon>Capitellidae</taxon>
        <taxon>Capitella</taxon>
    </lineage>
</organism>
<dbReference type="AlphaFoldDB" id="X1ZK58"/>
<keyword evidence="9 13" id="KW-1133">Transmembrane helix</keyword>
<evidence type="ECO:0000256" key="13">
    <source>
        <dbReference type="SAM" id="Phobius"/>
    </source>
</evidence>
<sequence>MVLLFLLLLLLVVLQLLLGILFLSLHLLLYPLLELHELPGSYGLPKPWYFPFMASYWCGEGHLKTESEQCSWRQVLNWCTRRQHLSVMEEDQACAIDEDSTNQLNFEPEPTHMPLGVHIEGLTKRYKNGKLAVNNLTMNMYEGHITSFLGHNGAGKTTTMSILTGLFPPTNGYARIYGEDIRTDMEEIRRSLGMCPQHNVLFDKLTVDEHLWFYARLKGMEVKDIKDETDRMIDDLGLPKKRHSTTDCLSGGMKRKLSVAIAFVAGSRTVILDEPTAGVDPFARRAIWDLLIKYKQGRTILLSTHHMDEAEVLGDRISIISNGTLKCAGSALFLKSTFGDGYHLTLVKKPSEDDIRSIDTLSLEEYVGLSYHTKCSESRVTDFILEYIPSAYLKWESLQELHYILPFDETHKGGFERLFQALDNSFSDLEISSYGLMDTSLEEVFLKVTENAQKSAEEDNLENVVKENESVCSHPMADNRSMSNEPPPSMEPASVTSALLDEEMMAASPVRKYPQQGHNRTESNFSFLSTDSSLLSLLHEPSMLQNTSSTVQDFIRSHRRSGSHNSFFHQQFRPESIAMNIRHVEEPIEEPQPTQPRHRRTGSSTSHFSHHSVNSSSLNLPQPKEGTSAKTTKHQGNTYHMLPSADTLSRDNSICEMPLGGKGTYVLEGYMLYLQQFIAIIFKRYYYIKRNWKGLFSQILLPALFVCVAMTVALTAPQVTDLPKMVISTAQYYNYTRPVGNYIPYSDLNQDIGDATWSKEARGKELIRTFRMPAGVGATCLLKTPFNSSFDAAILRQINATHRNYTLLEKFFIPECRDVFVKGIALGNFVPPPPSGNPMPMMNDTDVIDLVPKQVVEKFYPECHCTNDTTGQVCRKDGFKSPLYFQAVTSEFLQDITGQQEEKYYLNTNEIYRLHRYGGFTFGIVRNDVPENFGRNAPNEFRKIAVRHVTLVWFNHKGFHSMPVYLNALNNAILRANLPASKGNPSAYGITAINHPMNDTNNQLSIES</sequence>
<keyword evidence="3" id="KW-0813">Transport</keyword>
<evidence type="ECO:0000313" key="15">
    <source>
        <dbReference type="EnsemblMetazoa" id="CapteP187351"/>
    </source>
</evidence>
<dbReference type="InterPro" id="IPR017871">
    <property type="entry name" value="ABC_transporter-like_CS"/>
</dbReference>
<dbReference type="SUPFAM" id="SSF52540">
    <property type="entry name" value="P-loop containing nucleoside triphosphate hydrolases"/>
    <property type="match status" value="1"/>
</dbReference>
<evidence type="ECO:0000256" key="6">
    <source>
        <dbReference type="ARBA" id="ARBA00022741"/>
    </source>
</evidence>
<dbReference type="CDD" id="cd03263">
    <property type="entry name" value="ABC_subfamily_A"/>
    <property type="match status" value="1"/>
</dbReference>
<dbReference type="Gene3D" id="3.40.50.300">
    <property type="entry name" value="P-loop containing nucleotide triphosphate hydrolases"/>
    <property type="match status" value="1"/>
</dbReference>
<evidence type="ECO:0000256" key="9">
    <source>
        <dbReference type="ARBA" id="ARBA00022989"/>
    </source>
</evidence>
<keyword evidence="16" id="KW-1185">Reference proteome</keyword>
<reference evidence="15" key="3">
    <citation type="submission" date="2015-06" db="UniProtKB">
        <authorList>
            <consortium name="EnsemblMetazoa"/>
        </authorList>
    </citation>
    <scope>IDENTIFICATION</scope>
</reference>
<dbReference type="InterPro" id="IPR027417">
    <property type="entry name" value="P-loop_NTPase"/>
</dbReference>
<dbReference type="Pfam" id="PF00005">
    <property type="entry name" value="ABC_tran"/>
    <property type="match status" value="1"/>
</dbReference>
<dbReference type="PROSITE" id="PS00211">
    <property type="entry name" value="ABC_TRANSPORTER_1"/>
    <property type="match status" value="1"/>
</dbReference>
<keyword evidence="6" id="KW-0547">Nucleotide-binding</keyword>
<evidence type="ECO:0000256" key="1">
    <source>
        <dbReference type="ARBA" id="ARBA00004127"/>
    </source>
</evidence>
<evidence type="ECO:0000256" key="8">
    <source>
        <dbReference type="ARBA" id="ARBA00022840"/>
    </source>
</evidence>
<dbReference type="PROSITE" id="PS50893">
    <property type="entry name" value="ABC_TRANSPORTER_2"/>
    <property type="match status" value="1"/>
</dbReference>
<keyword evidence="11" id="KW-0325">Glycoprotein</keyword>
<feature type="region of interest" description="Disordered" evidence="12">
    <location>
        <begin position="587"/>
        <end position="643"/>
    </location>
</feature>
<evidence type="ECO:0000256" key="11">
    <source>
        <dbReference type="ARBA" id="ARBA00023180"/>
    </source>
</evidence>
<evidence type="ECO:0000256" key="3">
    <source>
        <dbReference type="ARBA" id="ARBA00022448"/>
    </source>
</evidence>
<dbReference type="GO" id="GO:0140359">
    <property type="term" value="F:ABC-type transporter activity"/>
    <property type="evidence" value="ECO:0007669"/>
    <property type="project" value="InterPro"/>
</dbReference>
<dbReference type="PANTHER" id="PTHR19229">
    <property type="entry name" value="ATP-BINDING CASSETTE TRANSPORTER SUBFAMILY A ABCA"/>
    <property type="match status" value="1"/>
</dbReference>
<feature type="transmembrane region" description="Helical" evidence="13">
    <location>
        <begin position="663"/>
        <end position="682"/>
    </location>
</feature>
<name>X1ZK58_CAPTE</name>
<dbReference type="InterPro" id="IPR003439">
    <property type="entry name" value="ABC_transporter-like_ATP-bd"/>
</dbReference>
<dbReference type="GO" id="GO:0051246">
    <property type="term" value="P:regulation of protein metabolic process"/>
    <property type="evidence" value="ECO:0007669"/>
    <property type="project" value="UniProtKB-ARBA"/>
</dbReference>
<keyword evidence="7" id="KW-0967">Endosome</keyword>
<keyword evidence="4 13" id="KW-0812">Transmembrane</keyword>
<evidence type="ECO:0000256" key="12">
    <source>
        <dbReference type="SAM" id="MobiDB-lite"/>
    </source>
</evidence>
<dbReference type="OrthoDB" id="6139986at2759"/>
<dbReference type="InterPro" id="IPR003593">
    <property type="entry name" value="AAA+_ATPase"/>
</dbReference>
<dbReference type="GO" id="GO:0016887">
    <property type="term" value="F:ATP hydrolysis activity"/>
    <property type="evidence" value="ECO:0007669"/>
    <property type="project" value="InterPro"/>
</dbReference>
<evidence type="ECO:0000259" key="14">
    <source>
        <dbReference type="PROSITE" id="PS50893"/>
    </source>
</evidence>
<evidence type="ECO:0000256" key="7">
    <source>
        <dbReference type="ARBA" id="ARBA00022753"/>
    </source>
</evidence>
<keyword evidence="10 13" id="KW-0472">Membrane</keyword>
<evidence type="ECO:0000256" key="5">
    <source>
        <dbReference type="ARBA" id="ARBA00022737"/>
    </source>
</evidence>
<proteinExistence type="predicted"/>
<keyword evidence="5" id="KW-0677">Repeat</keyword>
<dbReference type="HOGENOM" id="CLU_298383_0_0_1"/>
<evidence type="ECO:0000256" key="10">
    <source>
        <dbReference type="ARBA" id="ARBA00023136"/>
    </source>
</evidence>
<dbReference type="GO" id="GO:0010008">
    <property type="term" value="C:endosome membrane"/>
    <property type="evidence" value="ECO:0007669"/>
    <property type="project" value="UniProtKB-SubCell"/>
</dbReference>
<feature type="region of interest" description="Disordered" evidence="12">
    <location>
        <begin position="472"/>
        <end position="493"/>
    </location>
</feature>
<dbReference type="Proteomes" id="UP000014760">
    <property type="component" value="Unassembled WGS sequence"/>
</dbReference>
<feature type="compositionally biased region" description="Low complexity" evidence="12">
    <location>
        <begin position="603"/>
        <end position="617"/>
    </location>
</feature>
<reference evidence="16" key="2">
    <citation type="journal article" date="2013" name="Nature">
        <title>Insights into bilaterian evolution from three spiralian genomes.</title>
        <authorList>
            <person name="Simakov O."/>
            <person name="Marletaz F."/>
            <person name="Cho S.J."/>
            <person name="Edsinger-Gonzales E."/>
            <person name="Havlak P."/>
            <person name="Hellsten U."/>
            <person name="Kuo D.H."/>
            <person name="Larsson T."/>
            <person name="Lv J."/>
            <person name="Arendt D."/>
            <person name="Savage R."/>
            <person name="Osoegawa K."/>
            <person name="de Jong P."/>
            <person name="Grimwood J."/>
            <person name="Chapman J.A."/>
            <person name="Shapiro H."/>
            <person name="Aerts A."/>
            <person name="Otillar R.P."/>
            <person name="Terry A.Y."/>
            <person name="Boore J.L."/>
            <person name="Grigoriev I.V."/>
            <person name="Lindberg D.R."/>
            <person name="Seaver E.C."/>
            <person name="Weisblat D.A."/>
            <person name="Putnam N.H."/>
            <person name="Rokhsar D.S."/>
        </authorList>
    </citation>
    <scope>NUCLEOTIDE SEQUENCE</scope>
    <source>
        <strain evidence="16">I ESC-2004</strain>
    </source>
</reference>
<reference evidence="16" key="1">
    <citation type="submission" date="2012-12" db="EMBL/GenBank/DDBJ databases">
        <authorList>
            <person name="Hellsten U."/>
            <person name="Grimwood J."/>
            <person name="Chapman J.A."/>
            <person name="Shapiro H."/>
            <person name="Aerts A."/>
            <person name="Otillar R.P."/>
            <person name="Terry A.Y."/>
            <person name="Boore J.L."/>
            <person name="Simakov O."/>
            <person name="Marletaz F."/>
            <person name="Cho S.-J."/>
            <person name="Edsinger-Gonzales E."/>
            <person name="Havlak P."/>
            <person name="Kuo D.-H."/>
            <person name="Larsson T."/>
            <person name="Lv J."/>
            <person name="Arendt D."/>
            <person name="Savage R."/>
            <person name="Osoegawa K."/>
            <person name="de Jong P."/>
            <person name="Lindberg D.R."/>
            <person name="Seaver E.C."/>
            <person name="Weisblat D.A."/>
            <person name="Putnam N.H."/>
            <person name="Grigoriev I.V."/>
            <person name="Rokhsar D.S."/>
        </authorList>
    </citation>
    <scope>NUCLEOTIDE SEQUENCE</scope>
    <source>
        <strain evidence="16">I ESC-2004</strain>
    </source>
</reference>
<dbReference type="EnsemblMetazoa" id="CapteT187351">
    <property type="protein sequence ID" value="CapteP187351"/>
    <property type="gene ID" value="CapteG187351"/>
</dbReference>
<evidence type="ECO:0000256" key="2">
    <source>
        <dbReference type="ARBA" id="ARBA00004608"/>
    </source>
</evidence>
<dbReference type="SMART" id="SM00382">
    <property type="entry name" value="AAA"/>
    <property type="match status" value="1"/>
</dbReference>
<dbReference type="PANTHER" id="PTHR19229:SF36">
    <property type="entry name" value="ATP-BINDING CASSETTE SUB-FAMILY A MEMBER 2"/>
    <property type="match status" value="1"/>
</dbReference>
<dbReference type="OMA" id="CKELDAN"/>
<keyword evidence="8" id="KW-0067">ATP-binding</keyword>
<protein>
    <recommendedName>
        <fullName evidence="14">ABC transporter domain-containing protein</fullName>
    </recommendedName>
</protein>
<dbReference type="InterPro" id="IPR026082">
    <property type="entry name" value="ABCA"/>
</dbReference>
<feature type="transmembrane region" description="Helical" evidence="13">
    <location>
        <begin position="694"/>
        <end position="716"/>
    </location>
</feature>
<dbReference type="EMBL" id="AMQN01000136">
    <property type="status" value="NOT_ANNOTATED_CDS"/>
    <property type="molecule type" value="Genomic_DNA"/>
</dbReference>
<dbReference type="GO" id="GO:0005524">
    <property type="term" value="F:ATP binding"/>
    <property type="evidence" value="ECO:0007669"/>
    <property type="project" value="UniProtKB-KW"/>
</dbReference>
<comment type="subcellular location">
    <subcellularLocation>
        <location evidence="1">Endomembrane system</location>
        <topology evidence="1">Multi-pass membrane protein</topology>
    </subcellularLocation>
    <subcellularLocation>
        <location evidence="2">Endosome membrane</location>
    </subcellularLocation>
</comment>
<feature type="domain" description="ABC transporter" evidence="14">
    <location>
        <begin position="117"/>
        <end position="347"/>
    </location>
</feature>
<feature type="compositionally biased region" description="Polar residues" evidence="12">
    <location>
        <begin position="628"/>
        <end position="638"/>
    </location>
</feature>
<accession>X1ZK58</accession>
<evidence type="ECO:0000313" key="16">
    <source>
        <dbReference type="Proteomes" id="UP000014760"/>
    </source>
</evidence>
<dbReference type="FunFam" id="3.40.50.300:FF:000511">
    <property type="entry name" value="ATP-binding cassette, sub-family A (ABC1), member 2"/>
    <property type="match status" value="1"/>
</dbReference>